<gene>
    <name evidence="3" type="ORF">BN424_1862</name>
</gene>
<feature type="transmembrane region" description="Helical" evidence="2">
    <location>
        <begin position="84"/>
        <end position="104"/>
    </location>
</feature>
<accession>K8EHI5</accession>
<organism evidence="3 4">
    <name type="scientific">Carnobacterium maltaromaticum LMA28</name>
    <dbReference type="NCBI Taxonomy" id="1234679"/>
    <lineage>
        <taxon>Bacteria</taxon>
        <taxon>Bacillati</taxon>
        <taxon>Bacillota</taxon>
        <taxon>Bacilli</taxon>
        <taxon>Lactobacillales</taxon>
        <taxon>Carnobacteriaceae</taxon>
        <taxon>Carnobacterium</taxon>
    </lineage>
</organism>
<sequence>MSNSDGDEIFEVEEIEESSYAEVDKKDLKGVQKYKIKAEEFLLDKHIIVIVCLVAIAVVEFLLINNKSKLLRMIFLNKDNEFQWLAGTAIAAIFTFLFTTVITVRKNKADLVAKSRIEWIQEVKKIMSVFLKDVHYYPFAYNDYKNSELEIEKCYLKLYEFNIKLENHESKFCKPKSKKERIKIKTEIKKLEIRIKELDTNFKKSKIKVNELARKIEENQYLLLLHLSDNPDNKQINDCIVKCTAWVNSMPEIWGYYNTIPVTNLLKVSRDYFKKEWNKSKKGK</sequence>
<evidence type="ECO:0000256" key="1">
    <source>
        <dbReference type="SAM" id="Coils"/>
    </source>
</evidence>
<keyword evidence="2" id="KW-0812">Transmembrane</keyword>
<feature type="transmembrane region" description="Helical" evidence="2">
    <location>
        <begin position="42"/>
        <end position="64"/>
    </location>
</feature>
<keyword evidence="2" id="KW-0472">Membrane</keyword>
<dbReference type="EMBL" id="HE999757">
    <property type="protein sequence ID" value="CCO11303.2"/>
    <property type="molecule type" value="Genomic_DNA"/>
</dbReference>
<dbReference type="OrthoDB" id="2360869at2"/>
<dbReference type="AlphaFoldDB" id="K8EHI5"/>
<dbReference type="Proteomes" id="UP000000212">
    <property type="component" value="Chromosome"/>
</dbReference>
<dbReference type="KEGG" id="cml:BN424_1862"/>
<proteinExistence type="predicted"/>
<keyword evidence="1" id="KW-0175">Coiled coil</keyword>
<evidence type="ECO:0000256" key="2">
    <source>
        <dbReference type="SAM" id="Phobius"/>
    </source>
</evidence>
<reference evidence="4" key="1">
    <citation type="journal article" date="2013" name="Genome Announc.">
        <title>Complete Chromosome Sequence of Carnobacterium maltaromaticum LMA 28.</title>
        <authorList>
            <person name="Cailliez-Grimal C."/>
            <person name="Chaillou S."/>
            <person name="Anba-Mondoloni J."/>
            <person name="Loux V."/>
            <person name="Afzal M.I."/>
            <person name="Rahman A."/>
            <person name="Kergourlay G."/>
            <person name="Champomier-Verges M.C."/>
            <person name="Zagorec M."/>
            <person name="Dalgaard P."/>
            <person name="Leisner J.J."/>
            <person name="Prevost H."/>
            <person name="Revol-Junelles A.M."/>
            <person name="Borges F."/>
        </authorList>
    </citation>
    <scope>NUCLEOTIDE SEQUENCE</scope>
    <source>
        <strain evidence="4">LMA28</strain>
    </source>
</reference>
<keyword evidence="4" id="KW-1185">Reference proteome</keyword>
<dbReference type="HOGENOM" id="CLU_978935_0_0_9"/>
<name>K8EHI5_CARML</name>
<dbReference type="RefSeq" id="WP_015076532.1">
    <property type="nucleotide sequence ID" value="NC_019425.2"/>
</dbReference>
<evidence type="ECO:0000313" key="3">
    <source>
        <dbReference type="EMBL" id="CCO11303.2"/>
    </source>
</evidence>
<protein>
    <submittedName>
        <fullName evidence="3">Uncharacterized protein</fullName>
    </submittedName>
</protein>
<evidence type="ECO:0000313" key="4">
    <source>
        <dbReference type="Proteomes" id="UP000000212"/>
    </source>
</evidence>
<feature type="coiled-coil region" evidence="1">
    <location>
        <begin position="181"/>
        <end position="215"/>
    </location>
</feature>
<keyword evidence="2" id="KW-1133">Transmembrane helix</keyword>